<reference evidence="2" key="1">
    <citation type="submission" date="2020-06" db="EMBL/GenBank/DDBJ databases">
        <authorList>
            <person name="Li T."/>
            <person name="Hu X."/>
            <person name="Zhang T."/>
            <person name="Song X."/>
            <person name="Zhang H."/>
            <person name="Dai N."/>
            <person name="Sheng W."/>
            <person name="Hou X."/>
            <person name="Wei L."/>
        </authorList>
    </citation>
    <scope>NUCLEOTIDE SEQUENCE</scope>
    <source>
        <strain evidence="2">KEN8</strain>
        <tissue evidence="2">Leaf</tissue>
    </source>
</reference>
<dbReference type="EMBL" id="JACGWM010000010">
    <property type="protein sequence ID" value="KAL0347626.1"/>
    <property type="molecule type" value="Genomic_DNA"/>
</dbReference>
<comment type="caution">
    <text evidence="2">The sequence shown here is derived from an EMBL/GenBank/DDBJ whole genome shotgun (WGS) entry which is preliminary data.</text>
</comment>
<evidence type="ECO:0000313" key="2">
    <source>
        <dbReference type="EMBL" id="KAL0347626.1"/>
    </source>
</evidence>
<accession>A0AAW2NWN1</accession>
<dbReference type="PANTHER" id="PTHR36607:SF20">
    <property type="entry name" value="AMINOTRANSFERASE-LIKE PLANT MOBILE DOMAIN-CONTAINING PROTEIN"/>
    <property type="match status" value="1"/>
</dbReference>
<dbReference type="AlphaFoldDB" id="A0AAW2NWN1"/>
<evidence type="ECO:0008006" key="3">
    <source>
        <dbReference type="Google" id="ProtNLM"/>
    </source>
</evidence>
<reference evidence="2" key="2">
    <citation type="journal article" date="2024" name="Plant">
        <title>Genomic evolution and insights into agronomic trait innovations of Sesamum species.</title>
        <authorList>
            <person name="Miao H."/>
            <person name="Wang L."/>
            <person name="Qu L."/>
            <person name="Liu H."/>
            <person name="Sun Y."/>
            <person name="Le M."/>
            <person name="Wang Q."/>
            <person name="Wei S."/>
            <person name="Zheng Y."/>
            <person name="Lin W."/>
            <person name="Duan Y."/>
            <person name="Cao H."/>
            <person name="Xiong S."/>
            <person name="Wang X."/>
            <person name="Wei L."/>
            <person name="Li C."/>
            <person name="Ma Q."/>
            <person name="Ju M."/>
            <person name="Zhao R."/>
            <person name="Li G."/>
            <person name="Mu C."/>
            <person name="Tian Q."/>
            <person name="Mei H."/>
            <person name="Zhang T."/>
            <person name="Gao T."/>
            <person name="Zhang H."/>
        </authorList>
    </citation>
    <scope>NUCLEOTIDE SEQUENCE</scope>
    <source>
        <strain evidence="2">KEN8</strain>
    </source>
</reference>
<organism evidence="2">
    <name type="scientific">Sesamum calycinum</name>
    <dbReference type="NCBI Taxonomy" id="2727403"/>
    <lineage>
        <taxon>Eukaryota</taxon>
        <taxon>Viridiplantae</taxon>
        <taxon>Streptophyta</taxon>
        <taxon>Embryophyta</taxon>
        <taxon>Tracheophyta</taxon>
        <taxon>Spermatophyta</taxon>
        <taxon>Magnoliopsida</taxon>
        <taxon>eudicotyledons</taxon>
        <taxon>Gunneridae</taxon>
        <taxon>Pentapetalae</taxon>
        <taxon>asterids</taxon>
        <taxon>lamiids</taxon>
        <taxon>Lamiales</taxon>
        <taxon>Pedaliaceae</taxon>
        <taxon>Sesamum</taxon>
    </lineage>
</organism>
<proteinExistence type="predicted"/>
<dbReference type="PANTHER" id="PTHR36607">
    <property type="entry name" value="1,2-DIHYDROXY-3-KETO-5-METHYLTHIOPENTENE DIOXYGENASE 4"/>
    <property type="match status" value="1"/>
</dbReference>
<feature type="region of interest" description="Disordered" evidence="1">
    <location>
        <begin position="241"/>
        <end position="267"/>
    </location>
</feature>
<gene>
    <name evidence="2" type="ORF">Scaly_1778600</name>
</gene>
<evidence type="ECO:0000256" key="1">
    <source>
        <dbReference type="SAM" id="MobiDB-lite"/>
    </source>
</evidence>
<protein>
    <recommendedName>
        <fullName evidence="3">Aminotransferase-like plant mobile domain-containing protein</fullName>
    </recommendedName>
</protein>
<sequence length="361" mass="40489">MVKFWSKKTIKYHLSPPHKEKKTIRPKSTHNPLGDIAIQERWSTTEETLFAKLYIEKSLKKEAYLAAYLACWFCVFALPNKDVNSVRPSTFKMASLMASGRRVNLAIPVLASTYEGLNTVATSPKPTPWFPYLPTNAKKLCSETYKAWWAKVHGTFNDDNIACLISPKSIKITLKRKKNEDKQVDGGENNPPHALVPFVVVKCNSQAAVAEASKEKGTNESASQSSMADFVAEIENEVQSIDAGKESETSHSSTTTPLLGLGLKRKQSPHPATMSVFEGESFLFNHQKEFLQRNEERLVRHFEGQKQFSHDAQAKVHEVDEDVAAFENTTALNDAIVEDLEFSRANLEVLKEDLKSLNPFT</sequence>
<name>A0AAW2NWN1_9LAMI</name>
<feature type="compositionally biased region" description="Low complexity" evidence="1">
    <location>
        <begin position="250"/>
        <end position="262"/>
    </location>
</feature>